<dbReference type="SUPFAM" id="SSF52540">
    <property type="entry name" value="P-loop containing nucleoside triphosphate hydrolases"/>
    <property type="match status" value="2"/>
</dbReference>
<feature type="domain" description="EngA-type G" evidence="12">
    <location>
        <begin position="178"/>
        <end position="353"/>
    </location>
</feature>
<evidence type="ECO:0000256" key="1">
    <source>
        <dbReference type="ARBA" id="ARBA00008279"/>
    </source>
</evidence>
<keyword evidence="3 9" id="KW-0690">Ribosome biogenesis</keyword>
<evidence type="ECO:0000313" key="14">
    <source>
        <dbReference type="Proteomes" id="UP000093514"/>
    </source>
</evidence>
<dbReference type="InterPro" id="IPR006073">
    <property type="entry name" value="GTP-bd"/>
</dbReference>
<sequence length="438" mass="49525">MIKPVVAIVGRPNVGKSTLFNRLVGERVSIVEDRPSITRDRIYGDSEWLGNPFIIIDTGGIELDDQSTIKAQMRYQAQVAIEEADVILFVVDVRAGLTNMDRDVADLLRQSKKPIILVANKAENNQEAEMNKYDFYELGFDEPQLISAEHGRRTGDLLDKLIEYFPEIEEDPYDDDTVKISVIGRPNVGKSSLVNRILGEERVIVSDIAGTTRDAIDTPFTHDDNDYVIIDTAGMRRRGKIDKGVEKYSVIRSLKAVDRSDVVLVVLDASEGLTDQDKKIAGYAHDEGKGVVIVVNKWDLVEKDTHTMNAYIEEIRYQAGFLNYAPIIFTSALTGKRVMEILDIVNYVVEQYNRRISTNLLNKVIEDAVAMNQPPSDKHGKRLKIFYATQPRVKPPLFVLFVNDPELMHFSYKRYLENQIRGAFGFEGTPIKILARGR</sequence>
<dbReference type="GO" id="GO:0043022">
    <property type="term" value="F:ribosome binding"/>
    <property type="evidence" value="ECO:0007669"/>
    <property type="project" value="TreeGrafter"/>
</dbReference>
<evidence type="ECO:0000256" key="8">
    <source>
        <dbReference type="ARBA" id="ARBA00053470"/>
    </source>
</evidence>
<dbReference type="Proteomes" id="UP000093514">
    <property type="component" value="Unassembled WGS sequence"/>
</dbReference>
<dbReference type="InterPro" id="IPR031166">
    <property type="entry name" value="G_ENGA"/>
</dbReference>
<dbReference type="FunFam" id="3.40.50.300:FF:000040">
    <property type="entry name" value="GTPase Der"/>
    <property type="match status" value="1"/>
</dbReference>
<dbReference type="FunFam" id="3.30.300.20:FF:000004">
    <property type="entry name" value="GTPase Der"/>
    <property type="match status" value="1"/>
</dbReference>
<feature type="binding site" evidence="9">
    <location>
        <begin position="120"/>
        <end position="123"/>
    </location>
    <ligand>
        <name>GTP</name>
        <dbReference type="ChEBI" id="CHEBI:37565"/>
        <label>1</label>
    </ligand>
</feature>
<dbReference type="PANTHER" id="PTHR43834">
    <property type="entry name" value="GTPASE DER"/>
    <property type="match status" value="1"/>
</dbReference>
<dbReference type="Pfam" id="PF01926">
    <property type="entry name" value="MMR_HSR1"/>
    <property type="match status" value="2"/>
</dbReference>
<dbReference type="NCBIfam" id="TIGR03594">
    <property type="entry name" value="GTPase_EngA"/>
    <property type="match status" value="1"/>
</dbReference>
<dbReference type="EMBL" id="LWDV01000006">
    <property type="protein sequence ID" value="OCL28031.1"/>
    <property type="molecule type" value="Genomic_DNA"/>
</dbReference>
<feature type="binding site" evidence="9">
    <location>
        <begin position="57"/>
        <end position="61"/>
    </location>
    <ligand>
        <name>GTP</name>
        <dbReference type="ChEBI" id="CHEBI:37565"/>
        <label>1</label>
    </ligand>
</feature>
<evidence type="ECO:0000256" key="4">
    <source>
        <dbReference type="ARBA" id="ARBA00022737"/>
    </source>
</evidence>
<evidence type="ECO:0000256" key="9">
    <source>
        <dbReference type="HAMAP-Rule" id="MF_00195"/>
    </source>
</evidence>
<dbReference type="Gene3D" id="3.40.50.300">
    <property type="entry name" value="P-loop containing nucleotide triphosphate hydrolases"/>
    <property type="match status" value="2"/>
</dbReference>
<dbReference type="InterPro" id="IPR015946">
    <property type="entry name" value="KH_dom-like_a/b"/>
</dbReference>
<evidence type="ECO:0000256" key="10">
    <source>
        <dbReference type="PROSITE-ProRule" id="PRU01049"/>
    </source>
</evidence>
<reference evidence="13 14" key="2">
    <citation type="submission" date="2016-08" db="EMBL/GenBank/DDBJ databases">
        <title>Orenia metallireducens sp. nov. strain Z6, a Novel Metal-reducing Firmicute from the Deep Subsurface.</title>
        <authorList>
            <person name="Maxim B.I."/>
            <person name="Kenneth K."/>
            <person name="Flynn T.M."/>
            <person name="Oloughlin E.J."/>
            <person name="Locke R.A."/>
            <person name="Weber J.R."/>
            <person name="Egan S.M."/>
            <person name="Mackie R.I."/>
            <person name="Cann I.K."/>
        </authorList>
    </citation>
    <scope>NUCLEOTIDE SEQUENCE [LARGE SCALE GENOMIC DNA]</scope>
    <source>
        <strain evidence="13 14">Z6</strain>
    </source>
</reference>
<feature type="binding site" evidence="9">
    <location>
        <begin position="296"/>
        <end position="299"/>
    </location>
    <ligand>
        <name>GTP</name>
        <dbReference type="ChEBI" id="CHEBI:37565"/>
        <label>2</label>
    </ligand>
</feature>
<gene>
    <name evidence="9" type="primary">der</name>
    <name evidence="13" type="ORF">U472_02190</name>
</gene>
<keyword evidence="4 11" id="KW-0677">Repeat</keyword>
<dbReference type="GO" id="GO:0005525">
    <property type="term" value="F:GTP binding"/>
    <property type="evidence" value="ECO:0007669"/>
    <property type="project" value="UniProtKB-UniRule"/>
</dbReference>
<dbReference type="Pfam" id="PF14714">
    <property type="entry name" value="KH_dom-like"/>
    <property type="match status" value="1"/>
</dbReference>
<comment type="subunit">
    <text evidence="9">Associates with the 50S ribosomal subunit.</text>
</comment>
<dbReference type="InterPro" id="IPR032859">
    <property type="entry name" value="KH_dom-like"/>
</dbReference>
<dbReference type="PANTHER" id="PTHR43834:SF6">
    <property type="entry name" value="GTPASE DER"/>
    <property type="match status" value="1"/>
</dbReference>
<comment type="caution">
    <text evidence="13">The sequence shown here is derived from an EMBL/GenBank/DDBJ whole genome shotgun (WGS) entry which is preliminary data.</text>
</comment>
<comment type="similarity">
    <text evidence="1 9 10 11">Belongs to the TRAFAC class TrmE-Era-EngA-EngB-Septin-like GTPase superfamily. EngA (Der) GTPase family.</text>
</comment>
<dbReference type="InterPro" id="IPR005225">
    <property type="entry name" value="Small_GTP-bd"/>
</dbReference>
<dbReference type="PROSITE" id="PS51712">
    <property type="entry name" value="G_ENGA"/>
    <property type="match status" value="2"/>
</dbReference>
<dbReference type="AlphaFoldDB" id="A0A1C0ACC5"/>
<dbReference type="RefSeq" id="WP_068715071.1">
    <property type="nucleotide sequence ID" value="NZ_LWDV01000006.1"/>
</dbReference>
<dbReference type="GO" id="GO:0042254">
    <property type="term" value="P:ribosome biogenesis"/>
    <property type="evidence" value="ECO:0007669"/>
    <property type="project" value="UniProtKB-KW"/>
</dbReference>
<dbReference type="InterPro" id="IPR016484">
    <property type="entry name" value="GTPase_Der"/>
</dbReference>
<protein>
    <recommendedName>
        <fullName evidence="2 9">GTPase Der</fullName>
    </recommendedName>
    <alternativeName>
        <fullName evidence="7 9">GTP-binding protein EngA</fullName>
    </alternativeName>
</protein>
<keyword evidence="14" id="KW-1185">Reference proteome</keyword>
<dbReference type="OrthoDB" id="9805918at2"/>
<dbReference type="Gene3D" id="3.30.300.20">
    <property type="match status" value="1"/>
</dbReference>
<evidence type="ECO:0000256" key="5">
    <source>
        <dbReference type="ARBA" id="ARBA00022741"/>
    </source>
</evidence>
<evidence type="ECO:0000256" key="6">
    <source>
        <dbReference type="ARBA" id="ARBA00023134"/>
    </source>
</evidence>
<dbReference type="PIRSF" id="PIRSF006485">
    <property type="entry name" value="GTP-binding_EngA"/>
    <property type="match status" value="1"/>
</dbReference>
<evidence type="ECO:0000256" key="3">
    <source>
        <dbReference type="ARBA" id="ARBA00022517"/>
    </source>
</evidence>
<feature type="binding site" evidence="9">
    <location>
        <begin position="231"/>
        <end position="235"/>
    </location>
    <ligand>
        <name>GTP</name>
        <dbReference type="ChEBI" id="CHEBI:37565"/>
        <label>2</label>
    </ligand>
</feature>
<evidence type="ECO:0000259" key="12">
    <source>
        <dbReference type="PROSITE" id="PS51712"/>
    </source>
</evidence>
<feature type="binding site" evidence="9">
    <location>
        <begin position="184"/>
        <end position="191"/>
    </location>
    <ligand>
        <name>GTP</name>
        <dbReference type="ChEBI" id="CHEBI:37565"/>
        <label>2</label>
    </ligand>
</feature>
<evidence type="ECO:0000256" key="11">
    <source>
        <dbReference type="RuleBase" id="RU004481"/>
    </source>
</evidence>
<proteinExistence type="inferred from homology"/>
<evidence type="ECO:0000256" key="2">
    <source>
        <dbReference type="ARBA" id="ARBA00020953"/>
    </source>
</evidence>
<keyword evidence="6 9" id="KW-0342">GTP-binding</keyword>
<keyword evidence="5 9" id="KW-0547">Nucleotide-binding</keyword>
<dbReference type="CDD" id="cd01894">
    <property type="entry name" value="EngA1"/>
    <property type="match status" value="1"/>
</dbReference>
<dbReference type="NCBIfam" id="TIGR00231">
    <property type="entry name" value="small_GTP"/>
    <property type="match status" value="2"/>
</dbReference>
<evidence type="ECO:0000313" key="13">
    <source>
        <dbReference type="EMBL" id="OCL28031.1"/>
    </source>
</evidence>
<dbReference type="PRINTS" id="PR00326">
    <property type="entry name" value="GTP1OBG"/>
</dbReference>
<feature type="domain" description="EngA-type G" evidence="12">
    <location>
        <begin position="4"/>
        <end position="169"/>
    </location>
</feature>
<comment type="function">
    <text evidence="8 9 11">GTPase that plays an essential role in the late steps of ribosome biogenesis.</text>
</comment>
<dbReference type="FunFam" id="3.40.50.300:FF:000057">
    <property type="entry name" value="GTPase Der"/>
    <property type="match status" value="1"/>
</dbReference>
<evidence type="ECO:0000256" key="7">
    <source>
        <dbReference type="ARBA" id="ARBA00032345"/>
    </source>
</evidence>
<dbReference type="HAMAP" id="MF_00195">
    <property type="entry name" value="GTPase_Der"/>
    <property type="match status" value="1"/>
</dbReference>
<name>A0A1C0ACC5_9FIRM</name>
<accession>A0A1C0ACC5</accession>
<dbReference type="CDD" id="cd01895">
    <property type="entry name" value="EngA2"/>
    <property type="match status" value="1"/>
</dbReference>
<dbReference type="InterPro" id="IPR027417">
    <property type="entry name" value="P-loop_NTPase"/>
</dbReference>
<reference evidence="14" key="1">
    <citation type="submission" date="2016-07" db="EMBL/GenBank/DDBJ databases">
        <authorList>
            <person name="Florea S."/>
            <person name="Webb J.S."/>
            <person name="Jaromczyk J."/>
            <person name="Schardl C.L."/>
        </authorList>
    </citation>
    <scope>NUCLEOTIDE SEQUENCE [LARGE SCALE GENOMIC DNA]</scope>
    <source>
        <strain evidence="14">Z6</strain>
    </source>
</reference>
<organism evidence="13 14">
    <name type="scientific">Orenia metallireducens</name>
    <dbReference type="NCBI Taxonomy" id="1413210"/>
    <lineage>
        <taxon>Bacteria</taxon>
        <taxon>Bacillati</taxon>
        <taxon>Bacillota</taxon>
        <taxon>Clostridia</taxon>
        <taxon>Halanaerobiales</taxon>
        <taxon>Halobacteroidaceae</taxon>
        <taxon>Orenia</taxon>
    </lineage>
</organism>
<feature type="binding site" evidence="9">
    <location>
        <begin position="10"/>
        <end position="17"/>
    </location>
    <ligand>
        <name>GTP</name>
        <dbReference type="ChEBI" id="CHEBI:37565"/>
        <label>1</label>
    </ligand>
</feature>